<keyword evidence="6" id="KW-0902">Two-component regulatory system</keyword>
<dbReference type="PANTHER" id="PTHR43711:SF31">
    <property type="entry name" value="HISTIDINE KINASE"/>
    <property type="match status" value="1"/>
</dbReference>
<evidence type="ECO:0000256" key="3">
    <source>
        <dbReference type="ARBA" id="ARBA00022553"/>
    </source>
</evidence>
<feature type="transmembrane region" description="Helical" evidence="8">
    <location>
        <begin position="356"/>
        <end position="379"/>
    </location>
</feature>
<dbReference type="EC" id="2.7.13.3" evidence="2"/>
<gene>
    <name evidence="10" type="ORF">ACM15_08470</name>
</gene>
<dbReference type="FunFam" id="3.30.565.10:FF:000006">
    <property type="entry name" value="Sensor histidine kinase WalK"/>
    <property type="match status" value="1"/>
</dbReference>
<comment type="caution">
    <text evidence="10">The sequence shown here is derived from an EMBL/GenBank/DDBJ whole genome shotgun (WGS) entry which is preliminary data.</text>
</comment>
<dbReference type="PATRIC" id="fig|328812.4.peg.2218"/>
<dbReference type="Proteomes" id="UP000036166">
    <property type="component" value="Unassembled WGS sequence"/>
</dbReference>
<dbReference type="PANTHER" id="PTHR43711">
    <property type="entry name" value="TWO-COMPONENT HISTIDINE KINASE"/>
    <property type="match status" value="1"/>
</dbReference>
<keyword evidence="3" id="KW-0597">Phosphoprotein</keyword>
<feature type="coiled-coil region" evidence="7">
    <location>
        <begin position="508"/>
        <end position="538"/>
    </location>
</feature>
<keyword evidence="8" id="KW-0812">Transmembrane</keyword>
<keyword evidence="5" id="KW-0418">Kinase</keyword>
<dbReference type="GO" id="GO:0000155">
    <property type="term" value="F:phosphorelay sensor kinase activity"/>
    <property type="evidence" value="ECO:0007669"/>
    <property type="project" value="InterPro"/>
</dbReference>
<sequence length="755" mass="87673">MERFGHILLLYLLISLGAGRNMEAATGNTPYKVLILQSYTEDLITYSQFGDMIAGKLEKKNIQTNIKTFYLDCERYNEKEENERMFHYLDSIRNWDPDIILSNDDQATYTLMACNHPLGKNKPVVFSGVNFPNWDLLEQHPNVTGFWDKPNYLKTIELIEKLYGPSKILFFKNARFMSRESFRTIQEEVKGTDRALRIGLYHQKRNEYPEDLLPGKPDKSVLYTTETAYLSAKGLLSIFQNKPYTACLQIILDFDVLTIGRLANVPNFTVINNGFNDDKGITGGYFTTLDIQTDIVAERTAEILNGALPTDYTITESPKIYAFDWNEMVRFNLSRNDLPEGSVIYNLPFYERYHKAMIITCALFLLLIIYVISQLTLMYRREFKRKKQIQTNLFKEKRFLRLALEGGNTYAWKLENELFIFENDFFTANQMAPRKISLAELLSITHPDDQGHLRSHIQDIYSGIWEETTIQCRFNFNGKGYCWWELRYNQGEDKTDPEQTVIGLCLNIQAFKEKEERLKVLQEKAEEANKMKSAFLANMSHEIRTPLNAIVGFSNLLQEEEDITAEEKELFKDTINKNCNLLLKLINDILELSRIESGRMTFSFETCRLNELIDEVYQTHHLLIPPHIQFIKDIPSLSIDVHVDRFRFTQVITNFINNAVKFTRKGYIKLGYEYKEKEGYVYIYVEDTGIGIAKEALEKVFERFYKQDEFAQGTGLGLAICKTIAERLDGDILISSEEGKGSRFTLKIPVRTSRL</sequence>
<evidence type="ECO:0000256" key="1">
    <source>
        <dbReference type="ARBA" id="ARBA00000085"/>
    </source>
</evidence>
<evidence type="ECO:0000256" key="5">
    <source>
        <dbReference type="ARBA" id="ARBA00022777"/>
    </source>
</evidence>
<evidence type="ECO:0000256" key="4">
    <source>
        <dbReference type="ARBA" id="ARBA00022679"/>
    </source>
</evidence>
<evidence type="ECO:0000256" key="2">
    <source>
        <dbReference type="ARBA" id="ARBA00012438"/>
    </source>
</evidence>
<proteinExistence type="predicted"/>
<dbReference type="InterPro" id="IPR004358">
    <property type="entry name" value="Sig_transdc_His_kin-like_C"/>
</dbReference>
<dbReference type="Gene3D" id="1.10.287.130">
    <property type="match status" value="1"/>
</dbReference>
<evidence type="ECO:0000313" key="11">
    <source>
        <dbReference type="Proteomes" id="UP000036166"/>
    </source>
</evidence>
<keyword evidence="7" id="KW-0175">Coiled coil</keyword>
<dbReference type="Pfam" id="PF00512">
    <property type="entry name" value="HisKA"/>
    <property type="match status" value="1"/>
</dbReference>
<dbReference type="PROSITE" id="PS50109">
    <property type="entry name" value="HIS_KIN"/>
    <property type="match status" value="1"/>
</dbReference>
<dbReference type="InterPro" id="IPR005467">
    <property type="entry name" value="His_kinase_dom"/>
</dbReference>
<dbReference type="SMART" id="SM00387">
    <property type="entry name" value="HATPase_c"/>
    <property type="match status" value="1"/>
</dbReference>
<feature type="domain" description="Histidine kinase" evidence="9">
    <location>
        <begin position="538"/>
        <end position="752"/>
    </location>
</feature>
<dbReference type="Gene3D" id="3.30.565.10">
    <property type="entry name" value="Histidine kinase-like ATPase, C-terminal domain"/>
    <property type="match status" value="1"/>
</dbReference>
<accession>A0A0J6FI87</accession>
<dbReference type="SUPFAM" id="SSF55874">
    <property type="entry name" value="ATPase domain of HSP90 chaperone/DNA topoisomerase II/histidine kinase"/>
    <property type="match status" value="1"/>
</dbReference>
<evidence type="ECO:0000259" key="9">
    <source>
        <dbReference type="PROSITE" id="PS50109"/>
    </source>
</evidence>
<dbReference type="CDD" id="cd00082">
    <property type="entry name" value="HisKA"/>
    <property type="match status" value="1"/>
</dbReference>
<dbReference type="InterPro" id="IPR036097">
    <property type="entry name" value="HisK_dim/P_sf"/>
</dbReference>
<dbReference type="InterPro" id="IPR003594">
    <property type="entry name" value="HATPase_dom"/>
</dbReference>
<dbReference type="InterPro" id="IPR036890">
    <property type="entry name" value="HATPase_C_sf"/>
</dbReference>
<protein>
    <recommendedName>
        <fullName evidence="2">histidine kinase</fullName>
        <ecNumber evidence="2">2.7.13.3</ecNumber>
    </recommendedName>
</protein>
<evidence type="ECO:0000256" key="6">
    <source>
        <dbReference type="ARBA" id="ARBA00023012"/>
    </source>
</evidence>
<organism evidence="10 11">
    <name type="scientific">Parabacteroides goldsteinii</name>
    <dbReference type="NCBI Taxonomy" id="328812"/>
    <lineage>
        <taxon>Bacteria</taxon>
        <taxon>Pseudomonadati</taxon>
        <taxon>Bacteroidota</taxon>
        <taxon>Bacteroidia</taxon>
        <taxon>Bacteroidales</taxon>
        <taxon>Tannerellaceae</taxon>
        <taxon>Parabacteroides</taxon>
    </lineage>
</organism>
<name>A0A0J6FI87_9BACT</name>
<keyword evidence="8" id="KW-0472">Membrane</keyword>
<dbReference type="InterPro" id="IPR050736">
    <property type="entry name" value="Sensor_HK_Regulatory"/>
</dbReference>
<dbReference type="InterPro" id="IPR003661">
    <property type="entry name" value="HisK_dim/P_dom"/>
</dbReference>
<reference evidence="10 11" key="1">
    <citation type="submission" date="2015-06" db="EMBL/GenBank/DDBJ databases">
        <title>Draft Genome Sequence of Parabacteroides goldsteinii with Putative Novel Metallo-Beta-Lactamases Isolated from a Blood Culture from a Human Patient.</title>
        <authorList>
            <person name="Krogh T.J."/>
            <person name="Agergaard C.N."/>
            <person name="Moller-Jensen J."/>
            <person name="Justesen U.S."/>
        </authorList>
    </citation>
    <scope>NUCLEOTIDE SEQUENCE [LARGE SCALE GENOMIC DNA]</scope>
    <source>
        <strain evidence="10 11">910340</strain>
    </source>
</reference>
<dbReference type="AlphaFoldDB" id="A0A0J6FI87"/>
<dbReference type="Gene3D" id="3.40.50.2300">
    <property type="match status" value="2"/>
</dbReference>
<comment type="catalytic activity">
    <reaction evidence="1">
        <text>ATP + protein L-histidine = ADP + protein N-phospho-L-histidine.</text>
        <dbReference type="EC" id="2.7.13.3"/>
    </reaction>
</comment>
<evidence type="ECO:0000256" key="8">
    <source>
        <dbReference type="SAM" id="Phobius"/>
    </source>
</evidence>
<dbReference type="Pfam" id="PF02518">
    <property type="entry name" value="HATPase_c"/>
    <property type="match status" value="1"/>
</dbReference>
<keyword evidence="8" id="KW-1133">Transmembrane helix</keyword>
<dbReference type="PRINTS" id="PR00344">
    <property type="entry name" value="BCTRLSENSOR"/>
</dbReference>
<evidence type="ECO:0000256" key="7">
    <source>
        <dbReference type="SAM" id="Coils"/>
    </source>
</evidence>
<dbReference type="SUPFAM" id="SSF47384">
    <property type="entry name" value="Homodimeric domain of signal transducing histidine kinase"/>
    <property type="match status" value="1"/>
</dbReference>
<dbReference type="SMART" id="SM00388">
    <property type="entry name" value="HisKA"/>
    <property type="match status" value="1"/>
</dbReference>
<dbReference type="EMBL" id="LFJV01000022">
    <property type="protein sequence ID" value="KMM34157.1"/>
    <property type="molecule type" value="Genomic_DNA"/>
</dbReference>
<keyword evidence="4" id="KW-0808">Transferase</keyword>
<evidence type="ECO:0000313" key="10">
    <source>
        <dbReference type="EMBL" id="KMM34157.1"/>
    </source>
</evidence>